<feature type="region of interest" description="Disordered" evidence="1">
    <location>
        <begin position="15"/>
        <end position="39"/>
    </location>
</feature>
<proteinExistence type="predicted"/>
<protein>
    <submittedName>
        <fullName evidence="2">Uncharacterized protein</fullName>
    </submittedName>
</protein>
<feature type="compositionally biased region" description="Polar residues" evidence="1">
    <location>
        <begin position="28"/>
        <end position="37"/>
    </location>
</feature>
<feature type="region of interest" description="Disordered" evidence="1">
    <location>
        <begin position="309"/>
        <end position="330"/>
    </location>
</feature>
<name>A0AAW0E6F6_9AGAR</name>
<reference evidence="2 3" key="1">
    <citation type="journal article" date="2024" name="J Genomics">
        <title>Draft genome sequencing and assembly of Favolaschia claudopus CIRM-BRFM 2984 isolated from oak limbs.</title>
        <authorList>
            <person name="Navarro D."/>
            <person name="Drula E."/>
            <person name="Chaduli D."/>
            <person name="Cazenave R."/>
            <person name="Ahrendt S."/>
            <person name="Wang J."/>
            <person name="Lipzen A."/>
            <person name="Daum C."/>
            <person name="Barry K."/>
            <person name="Grigoriev I.V."/>
            <person name="Favel A."/>
            <person name="Rosso M.N."/>
            <person name="Martin F."/>
        </authorList>
    </citation>
    <scope>NUCLEOTIDE SEQUENCE [LARGE SCALE GENOMIC DNA]</scope>
    <source>
        <strain evidence="2 3">CIRM-BRFM 2984</strain>
    </source>
</reference>
<feature type="compositionally biased region" description="Pro residues" evidence="1">
    <location>
        <begin position="247"/>
        <end position="259"/>
    </location>
</feature>
<feature type="compositionally biased region" description="Pro residues" evidence="1">
    <location>
        <begin position="442"/>
        <end position="459"/>
    </location>
</feature>
<sequence length="702" mass="77573">MIKAGTCTNTAIVQTQRVQGKEREKRNNSGTGDSTLTPAFYETEPPLLVLQGFGGAAARVPIKATKPVIPPSCDKTRTTQRRHGVLPATLKRRLESGERWGEAIGGGRSRRTFSKRQERAWGASVIRKDGGCVHGDASRWEHLRQVASEYHRGGRGRSGEGWLEALRVSYHLRVSTASHQRLSDDHAEATSKKGKRLLKDPNEKRFRVEAYAYIPSYSQPDGIHNRYPRASSSSSSSSSSSRRRPSASPPPSSPCPPAPNINARMHLTQPAPHHAPLLLLVARRTRYTKMLVSSRSVVHNTLSIPPIGNDTAGRNLGHGSCKEEEEAQRKSRRVQIRAQYKGMGPKKVVENKVASATAQTLMGDRVKRIFLSQETLAPGLRMRKNVVHTDHGIDKPAVFEPKTALSRQKLVIVLVSPSPSCTSGAPASIFVALSSPSSSSSLPPPHLPPQPPPPNPHPASPFLTIDRACPYSKLQTISVKRPRGRTHDTTIRDNGGGGAWDKMRERRLRRGEECVRPKGGGTEVQATRPSHGFADVLVRQDLGGVCMSGFGIRLDDIDARSAKIDLTRETTRLKRRRKGGRFNGALRFTKDDDELGLKLGGRALEVILHINHENTIRDVMVEEKVSLRPRQRRPPLRMKALEESARNSRPYERCARSWIESAFIKNAAQTNSWTPEFYGGSAYSSSFNWIVSEPVAGNLQKK</sequence>
<keyword evidence="3" id="KW-1185">Reference proteome</keyword>
<feature type="compositionally biased region" description="Low complexity" evidence="1">
    <location>
        <begin position="228"/>
        <end position="240"/>
    </location>
</feature>
<evidence type="ECO:0000313" key="3">
    <source>
        <dbReference type="Proteomes" id="UP001362999"/>
    </source>
</evidence>
<feature type="region of interest" description="Disordered" evidence="1">
    <location>
        <begin position="177"/>
        <end position="201"/>
    </location>
</feature>
<feature type="region of interest" description="Disordered" evidence="1">
    <location>
        <begin position="480"/>
        <end position="501"/>
    </location>
</feature>
<organism evidence="2 3">
    <name type="scientific">Favolaschia claudopus</name>
    <dbReference type="NCBI Taxonomy" id="2862362"/>
    <lineage>
        <taxon>Eukaryota</taxon>
        <taxon>Fungi</taxon>
        <taxon>Dikarya</taxon>
        <taxon>Basidiomycota</taxon>
        <taxon>Agaricomycotina</taxon>
        <taxon>Agaricomycetes</taxon>
        <taxon>Agaricomycetidae</taxon>
        <taxon>Agaricales</taxon>
        <taxon>Marasmiineae</taxon>
        <taxon>Mycenaceae</taxon>
        <taxon>Favolaschia</taxon>
    </lineage>
</organism>
<comment type="caution">
    <text evidence="2">The sequence shown here is derived from an EMBL/GenBank/DDBJ whole genome shotgun (WGS) entry which is preliminary data.</text>
</comment>
<gene>
    <name evidence="2" type="ORF">R3P38DRAFT_3342235</name>
</gene>
<dbReference type="Proteomes" id="UP001362999">
    <property type="component" value="Unassembled WGS sequence"/>
</dbReference>
<evidence type="ECO:0000313" key="2">
    <source>
        <dbReference type="EMBL" id="KAK7058165.1"/>
    </source>
</evidence>
<feature type="region of interest" description="Disordered" evidence="1">
    <location>
        <begin position="434"/>
        <end position="464"/>
    </location>
</feature>
<accession>A0AAW0E6F6</accession>
<evidence type="ECO:0000256" key="1">
    <source>
        <dbReference type="SAM" id="MobiDB-lite"/>
    </source>
</evidence>
<dbReference type="AlphaFoldDB" id="A0AAW0E6F6"/>
<feature type="compositionally biased region" description="Basic and acidic residues" evidence="1">
    <location>
        <begin position="181"/>
        <end position="201"/>
    </location>
</feature>
<feature type="region of interest" description="Disordered" evidence="1">
    <location>
        <begin position="222"/>
        <end position="264"/>
    </location>
</feature>
<dbReference type="EMBL" id="JAWWNJ010000004">
    <property type="protein sequence ID" value="KAK7058165.1"/>
    <property type="molecule type" value="Genomic_DNA"/>
</dbReference>